<accession>A0A0P7FR03</accession>
<comment type="caution">
    <text evidence="1">The sequence shown here is derived from an EMBL/GenBank/DDBJ whole genome shotgun (WGS) entry which is preliminary data.</text>
</comment>
<proteinExistence type="predicted"/>
<sequence>MSIEHNPTLDAREPQQGDIETFEELERGDSVKFFEWPVEPLTVIGWEEDDNVGKRVRVEAEGGESFLYQVDGHLWHYVPEDEFAGENNPYPVQNLVLLESSEA</sequence>
<evidence type="ECO:0000313" key="2">
    <source>
        <dbReference type="Proteomes" id="UP000050535"/>
    </source>
</evidence>
<keyword evidence="2" id="KW-1185">Reference proteome</keyword>
<gene>
    <name evidence="1" type="ORF">SY89_03169</name>
</gene>
<name>A0A0P7FR03_9EURY</name>
<dbReference type="AlphaFoldDB" id="A0A0P7FR03"/>
<organism evidence="1 2">
    <name type="scientific">Halolamina pelagica</name>
    <dbReference type="NCBI Taxonomy" id="699431"/>
    <lineage>
        <taxon>Archaea</taxon>
        <taxon>Methanobacteriati</taxon>
        <taxon>Methanobacteriota</taxon>
        <taxon>Stenosarchaea group</taxon>
        <taxon>Halobacteria</taxon>
        <taxon>Halobacteriales</taxon>
        <taxon>Haloferacaceae</taxon>
    </lineage>
</organism>
<dbReference type="STRING" id="699431.SY89_03169"/>
<dbReference type="OrthoDB" id="254849at2157"/>
<evidence type="ECO:0000313" key="1">
    <source>
        <dbReference type="EMBL" id="KPN28935.1"/>
    </source>
</evidence>
<dbReference type="PATRIC" id="fig|699431.3.peg.3238"/>
<dbReference type="GeneID" id="72745843"/>
<reference evidence="2" key="1">
    <citation type="submission" date="2013-11" db="EMBL/GenBank/DDBJ databases">
        <authorList>
            <person name="Hoang H.T."/>
            <person name="Killian M.L."/>
            <person name="Madson D.M."/>
            <person name="Arruda P.H.E."/>
            <person name="Sun D."/>
            <person name="Schwartz K.J."/>
            <person name="Yoon K."/>
        </authorList>
    </citation>
    <scope>NUCLEOTIDE SEQUENCE [LARGE SCALE GENOMIC DNA]</scope>
    <source>
        <strain evidence="2">CDK2</strain>
    </source>
</reference>
<protein>
    <submittedName>
        <fullName evidence="1">Uncharacterized protein</fullName>
    </submittedName>
</protein>
<dbReference type="EMBL" id="LGUC01000002">
    <property type="protein sequence ID" value="KPN28935.1"/>
    <property type="molecule type" value="Genomic_DNA"/>
</dbReference>
<dbReference type="Proteomes" id="UP000050535">
    <property type="component" value="Unassembled WGS sequence"/>
</dbReference>
<dbReference type="RefSeq" id="WP_054584773.1">
    <property type="nucleotide sequence ID" value="NZ_LGUC01000002.1"/>
</dbReference>